<keyword evidence="2" id="KW-1185">Reference proteome</keyword>
<gene>
    <name evidence="1" type="ORF">Godav_023438</name>
</gene>
<evidence type="ECO:0000313" key="2">
    <source>
        <dbReference type="Proteomes" id="UP000593561"/>
    </source>
</evidence>
<dbReference type="EMBL" id="JABFAC010000011">
    <property type="protein sequence ID" value="MBA0628780.1"/>
    <property type="molecule type" value="Genomic_DNA"/>
</dbReference>
<evidence type="ECO:0000313" key="1">
    <source>
        <dbReference type="EMBL" id="MBA0628780.1"/>
    </source>
</evidence>
<organism evidence="1 2">
    <name type="scientific">Gossypium davidsonii</name>
    <name type="common">Davidson's cotton</name>
    <name type="synonym">Gossypium klotzschianum subsp. davidsonii</name>
    <dbReference type="NCBI Taxonomy" id="34287"/>
    <lineage>
        <taxon>Eukaryota</taxon>
        <taxon>Viridiplantae</taxon>
        <taxon>Streptophyta</taxon>
        <taxon>Embryophyta</taxon>
        <taxon>Tracheophyta</taxon>
        <taxon>Spermatophyta</taxon>
        <taxon>Magnoliopsida</taxon>
        <taxon>eudicotyledons</taxon>
        <taxon>Gunneridae</taxon>
        <taxon>Pentapetalae</taxon>
        <taxon>rosids</taxon>
        <taxon>malvids</taxon>
        <taxon>Malvales</taxon>
        <taxon>Malvaceae</taxon>
        <taxon>Malvoideae</taxon>
        <taxon>Gossypium</taxon>
    </lineage>
</organism>
<comment type="caution">
    <text evidence="1">The sequence shown here is derived from an EMBL/GenBank/DDBJ whole genome shotgun (WGS) entry which is preliminary data.</text>
</comment>
<protein>
    <recommendedName>
        <fullName evidence="3">RNase H type-1 domain-containing protein</fullName>
    </recommendedName>
</protein>
<name>A0A7J8SSJ7_GOSDV</name>
<proteinExistence type="predicted"/>
<reference evidence="1 2" key="1">
    <citation type="journal article" date="2019" name="Genome Biol. Evol.">
        <title>Insights into the evolution of the New World diploid cottons (Gossypium, subgenus Houzingenia) based on genome sequencing.</title>
        <authorList>
            <person name="Grover C.E."/>
            <person name="Arick M.A. 2nd"/>
            <person name="Thrash A."/>
            <person name="Conover J.L."/>
            <person name="Sanders W.S."/>
            <person name="Peterson D.G."/>
            <person name="Frelichowski J.E."/>
            <person name="Scheffler J.A."/>
            <person name="Scheffler B.E."/>
            <person name="Wendel J.F."/>
        </authorList>
    </citation>
    <scope>NUCLEOTIDE SEQUENCE [LARGE SCALE GENOMIC DNA]</scope>
    <source>
        <strain evidence="1">27</strain>
        <tissue evidence="1">Leaf</tissue>
    </source>
</reference>
<evidence type="ECO:0008006" key="3">
    <source>
        <dbReference type="Google" id="ProtNLM"/>
    </source>
</evidence>
<dbReference type="Proteomes" id="UP000593561">
    <property type="component" value="Unassembled WGS sequence"/>
</dbReference>
<sequence>MLGKWKFWRLEKLSLGDKRHQTHRDPNNGGGMGVLACNHFRGRVRIPRNMFRGGLINGNKGNRNFKSGRSDISAILKEIKKKIPNFTRITFRYIPRTANGVTQALAREGRCHELPRYWIEEVPDSLEEVVKYDREGSERTWTQVILSGTGAGVYFGEEEDSKCVRWRYYEALFGWPLGELQSCGWDIAMFKHQGSTGKLECCWVQTMMCEAPSLAEGTLRCSNIKSNTATTSTNSIGKHHDDDKITGKDLLIKNRQKVLKEVIHVRESVMGICKNAKLSKNRHNMLTGYKLDQVKIDKLLIHQEGNMEVILESATPDKA</sequence>
<accession>A0A7J8SSJ7</accession>
<dbReference type="AlphaFoldDB" id="A0A7J8SSJ7"/>